<name>A0A814APR3_9BILA</name>
<keyword evidence="2" id="KW-1185">Reference proteome</keyword>
<evidence type="ECO:0000313" key="2">
    <source>
        <dbReference type="Proteomes" id="UP000663879"/>
    </source>
</evidence>
<dbReference type="EMBL" id="CAJNOC010002151">
    <property type="protein sequence ID" value="CAF0915585.1"/>
    <property type="molecule type" value="Genomic_DNA"/>
</dbReference>
<gene>
    <name evidence="1" type="ORF">OXX778_LOCUS12129</name>
</gene>
<organism evidence="1 2">
    <name type="scientific">Brachionus calyciflorus</name>
    <dbReference type="NCBI Taxonomy" id="104777"/>
    <lineage>
        <taxon>Eukaryota</taxon>
        <taxon>Metazoa</taxon>
        <taxon>Spiralia</taxon>
        <taxon>Gnathifera</taxon>
        <taxon>Rotifera</taxon>
        <taxon>Eurotatoria</taxon>
        <taxon>Monogononta</taxon>
        <taxon>Pseudotrocha</taxon>
        <taxon>Ploima</taxon>
        <taxon>Brachionidae</taxon>
        <taxon>Brachionus</taxon>
    </lineage>
</organism>
<reference evidence="1" key="1">
    <citation type="submission" date="2021-02" db="EMBL/GenBank/DDBJ databases">
        <authorList>
            <person name="Nowell W R."/>
        </authorList>
    </citation>
    <scope>NUCLEOTIDE SEQUENCE</scope>
    <source>
        <strain evidence="1">Ploen Becks lab</strain>
    </source>
</reference>
<dbReference type="Proteomes" id="UP000663879">
    <property type="component" value="Unassembled WGS sequence"/>
</dbReference>
<comment type="caution">
    <text evidence="1">The sequence shown here is derived from an EMBL/GenBank/DDBJ whole genome shotgun (WGS) entry which is preliminary data.</text>
</comment>
<protein>
    <submittedName>
        <fullName evidence="1">Uncharacterized protein</fullName>
    </submittedName>
</protein>
<sequence length="319" mass="37868">MKKPSPFDIEEKILPEIASQICECAEKNDIDLAEKTLNESKIYFDRVTLIDPDINTLFYPAYQLAYLLNHKDFCYKLILKVTEVTGNYDIESIFFDQTYGPYKNWQRISPETIPIPLTIECDTLSVLFLEKLQEKLRQCFIQNDKNELIKTLRQHSTLMNLLQYNRQAFETYFNLYEMDERKELKKSYFEEIDSIIGIKYWTEKLFFKYDEDGITCNLLCVDISDDYTRMSLTAKFFVEKLCKELMGYVERNDVDGALRILNNHEEILAEVNKYEGAIKNYFEKIYQMALNNDKKSFAEKFFSSITEIINRKKIENLNL</sequence>
<dbReference type="AlphaFoldDB" id="A0A814APR3"/>
<accession>A0A814APR3</accession>
<dbReference type="OrthoDB" id="10174272at2759"/>
<proteinExistence type="predicted"/>
<evidence type="ECO:0000313" key="1">
    <source>
        <dbReference type="EMBL" id="CAF0915585.1"/>
    </source>
</evidence>